<feature type="domain" description="4Fe-4S ferredoxin-type" evidence="5">
    <location>
        <begin position="33"/>
        <end position="62"/>
    </location>
</feature>
<keyword evidence="1" id="KW-0004">4Fe-4S</keyword>
<evidence type="ECO:0000313" key="7">
    <source>
        <dbReference type="Proteomes" id="UP000324974"/>
    </source>
</evidence>
<evidence type="ECO:0000256" key="3">
    <source>
        <dbReference type="ARBA" id="ARBA00023004"/>
    </source>
</evidence>
<dbReference type="KEGG" id="lrs:PX52LOC_06833"/>
<reference evidence="7" key="1">
    <citation type="submission" date="2019-08" db="EMBL/GenBank/DDBJ databases">
        <title>Limnoglobus roseus gen. nov., sp. nov., a novel freshwater planctomycete with a giant genome from the family Gemmataceae.</title>
        <authorList>
            <person name="Kulichevskaya I.S."/>
            <person name="Naumoff D.G."/>
            <person name="Miroshnikov K."/>
            <person name="Ivanova A."/>
            <person name="Philippov D.A."/>
            <person name="Hakobyan A."/>
            <person name="Rijpstra I.C."/>
            <person name="Sinninghe Damste J.S."/>
            <person name="Liesack W."/>
            <person name="Dedysh S.N."/>
        </authorList>
    </citation>
    <scope>NUCLEOTIDE SEQUENCE [LARGE SCALE GENOMIC DNA]</scope>
    <source>
        <strain evidence="7">PX52</strain>
    </source>
</reference>
<keyword evidence="7" id="KW-1185">Reference proteome</keyword>
<feature type="domain" description="4Fe-4S ferredoxin-type" evidence="5">
    <location>
        <begin position="3"/>
        <end position="32"/>
    </location>
</feature>
<dbReference type="PANTHER" id="PTHR43687:SF1">
    <property type="entry name" value="FERREDOXIN III"/>
    <property type="match status" value="1"/>
</dbReference>
<dbReference type="RefSeq" id="WP_149114115.1">
    <property type="nucleotide sequence ID" value="NZ_CP042425.1"/>
</dbReference>
<keyword evidence="2" id="KW-0479">Metal-binding</keyword>
<organism evidence="6 7">
    <name type="scientific">Limnoglobus roseus</name>
    <dbReference type="NCBI Taxonomy" id="2598579"/>
    <lineage>
        <taxon>Bacteria</taxon>
        <taxon>Pseudomonadati</taxon>
        <taxon>Planctomycetota</taxon>
        <taxon>Planctomycetia</taxon>
        <taxon>Gemmatales</taxon>
        <taxon>Gemmataceae</taxon>
        <taxon>Limnoglobus</taxon>
    </lineage>
</organism>
<dbReference type="PROSITE" id="PS51379">
    <property type="entry name" value="4FE4S_FER_2"/>
    <property type="match status" value="2"/>
</dbReference>
<dbReference type="SUPFAM" id="SSF54862">
    <property type="entry name" value="4Fe-4S ferredoxins"/>
    <property type="match status" value="1"/>
</dbReference>
<dbReference type="PANTHER" id="PTHR43687">
    <property type="entry name" value="ADENYLYLSULFATE REDUCTASE, BETA SUBUNIT"/>
    <property type="match status" value="1"/>
</dbReference>
<proteinExistence type="predicted"/>
<dbReference type="InterPro" id="IPR050572">
    <property type="entry name" value="Fe-S_Ferredoxin"/>
</dbReference>
<keyword evidence="3" id="KW-0408">Iron</keyword>
<dbReference type="Proteomes" id="UP000324974">
    <property type="component" value="Chromosome"/>
</dbReference>
<dbReference type="EMBL" id="CP042425">
    <property type="protein sequence ID" value="QEL19754.1"/>
    <property type="molecule type" value="Genomic_DNA"/>
</dbReference>
<dbReference type="Gene3D" id="3.30.70.20">
    <property type="match status" value="1"/>
</dbReference>
<gene>
    <name evidence="6" type="ORF">PX52LOC_06833</name>
</gene>
<evidence type="ECO:0000256" key="2">
    <source>
        <dbReference type="ARBA" id="ARBA00022723"/>
    </source>
</evidence>
<sequence>MRELPVVDVTKCTGCGDCVAVCPTLCLETCGRLPWLPRPGDCASCAACVLICPVDAIALRHPFEDLLQPG</sequence>
<keyword evidence="4" id="KW-0411">Iron-sulfur</keyword>
<dbReference type="Pfam" id="PF12797">
    <property type="entry name" value="Fer4_2"/>
    <property type="match status" value="1"/>
</dbReference>
<evidence type="ECO:0000256" key="1">
    <source>
        <dbReference type="ARBA" id="ARBA00022485"/>
    </source>
</evidence>
<evidence type="ECO:0000256" key="4">
    <source>
        <dbReference type="ARBA" id="ARBA00023014"/>
    </source>
</evidence>
<dbReference type="InterPro" id="IPR017900">
    <property type="entry name" value="4Fe4S_Fe_S_CS"/>
</dbReference>
<dbReference type="GO" id="GO:0051539">
    <property type="term" value="F:4 iron, 4 sulfur cluster binding"/>
    <property type="evidence" value="ECO:0007669"/>
    <property type="project" value="UniProtKB-KW"/>
</dbReference>
<dbReference type="PROSITE" id="PS00198">
    <property type="entry name" value="4FE4S_FER_1"/>
    <property type="match status" value="2"/>
</dbReference>
<evidence type="ECO:0000313" key="6">
    <source>
        <dbReference type="EMBL" id="QEL19754.1"/>
    </source>
</evidence>
<dbReference type="GO" id="GO:0046872">
    <property type="term" value="F:metal ion binding"/>
    <property type="evidence" value="ECO:0007669"/>
    <property type="project" value="UniProtKB-KW"/>
</dbReference>
<protein>
    <submittedName>
        <fullName evidence="6">4Fe-4S dicluster domain-containing protein</fullName>
    </submittedName>
</protein>
<evidence type="ECO:0000259" key="5">
    <source>
        <dbReference type="PROSITE" id="PS51379"/>
    </source>
</evidence>
<dbReference type="OrthoDB" id="9804603at2"/>
<dbReference type="InterPro" id="IPR017896">
    <property type="entry name" value="4Fe4S_Fe-S-bd"/>
</dbReference>
<name>A0A5C1ARD3_9BACT</name>
<dbReference type="AlphaFoldDB" id="A0A5C1ARD3"/>
<accession>A0A5C1ARD3</accession>